<feature type="domain" description="HTH cro/C1-type" evidence="3">
    <location>
        <begin position="21"/>
        <end position="73"/>
    </location>
</feature>
<keyword evidence="2" id="KW-0472">Membrane</keyword>
<keyword evidence="2" id="KW-0812">Transmembrane</keyword>
<keyword evidence="2" id="KW-1133">Transmembrane helix</keyword>
<feature type="region of interest" description="Disordered" evidence="1">
    <location>
        <begin position="87"/>
        <end position="113"/>
    </location>
</feature>
<dbReference type="CDD" id="cd00093">
    <property type="entry name" value="HTH_XRE"/>
    <property type="match status" value="2"/>
</dbReference>
<reference evidence="5" key="1">
    <citation type="submission" date="2011-12" db="EMBL/GenBank/DDBJ databases">
        <title>Complete genome sequence of Streptomyces cattleya strain DSM 46488.</title>
        <authorList>
            <person name="Ou H.-Y."/>
            <person name="Li P."/>
            <person name="Zhao C."/>
            <person name="O'Hagan D."/>
            <person name="Deng Z."/>
        </authorList>
    </citation>
    <scope>NUCLEOTIDE SEQUENCE [LARGE SCALE GENOMIC DNA]</scope>
    <source>
        <strain evidence="5">ATCC 35852 / DSM 46488 / JCM 4925 / NBRC 14057 / NRRL 8057</strain>
        <plasmid evidence="5">Plasmid pSCATT</plasmid>
    </source>
</reference>
<feature type="region of interest" description="Disordered" evidence="1">
    <location>
        <begin position="219"/>
        <end position="248"/>
    </location>
</feature>
<feature type="domain" description="HTH cro/C1-type" evidence="3">
    <location>
        <begin position="272"/>
        <end position="327"/>
    </location>
</feature>
<accession>G8XHW9</accession>
<dbReference type="Pfam" id="PF13560">
    <property type="entry name" value="HTH_31"/>
    <property type="match status" value="2"/>
</dbReference>
<geneLocation type="plasmid" evidence="4 5">
    <name>pSCATT</name>
</geneLocation>
<dbReference type="GO" id="GO:0003677">
    <property type="term" value="F:DNA binding"/>
    <property type="evidence" value="ECO:0007669"/>
    <property type="project" value="InterPro"/>
</dbReference>
<feature type="region of interest" description="Disordered" evidence="1">
    <location>
        <begin position="339"/>
        <end position="371"/>
    </location>
</feature>
<name>G8XHW9_STREN</name>
<dbReference type="KEGG" id="scy:SCATT_p16820"/>
<dbReference type="AlphaFoldDB" id="G8XHW9"/>
<gene>
    <name evidence="4" type="ordered locus">SCATT_p16820</name>
</gene>
<dbReference type="EMBL" id="CP003229">
    <property type="protein sequence ID" value="AEW99875.1"/>
    <property type="molecule type" value="Genomic_DNA"/>
</dbReference>
<evidence type="ECO:0000259" key="3">
    <source>
        <dbReference type="SMART" id="SM00530"/>
    </source>
</evidence>
<proteinExistence type="predicted"/>
<evidence type="ECO:0000256" key="1">
    <source>
        <dbReference type="SAM" id="MobiDB-lite"/>
    </source>
</evidence>
<evidence type="ECO:0000313" key="5">
    <source>
        <dbReference type="Proteomes" id="UP000007842"/>
    </source>
</evidence>
<keyword evidence="5" id="KW-1185">Reference proteome</keyword>
<protein>
    <recommendedName>
        <fullName evidence="3">HTH cro/C1-type domain-containing protein</fullName>
    </recommendedName>
</protein>
<feature type="transmembrane region" description="Helical" evidence="2">
    <location>
        <begin position="381"/>
        <end position="403"/>
    </location>
</feature>
<evidence type="ECO:0000313" key="4">
    <source>
        <dbReference type="EMBL" id="AEW99875.1"/>
    </source>
</evidence>
<dbReference type="HOGENOM" id="CLU_601173_0_0_11"/>
<dbReference type="InterPro" id="IPR001387">
    <property type="entry name" value="Cro/C1-type_HTH"/>
</dbReference>
<feature type="compositionally biased region" description="Basic residues" evidence="1">
    <location>
        <begin position="219"/>
        <end position="239"/>
    </location>
</feature>
<sequence>MGRWKPLADDLEPSVRQLVVRLREIKDRMGVSTATLAVKTAFSRSSWDRYLNGRALPPRDAVEAICKVSGADRANTLALWEVAERAHARTRHTARPGPRGRRPDAARLPEGHASPGRRAAVIAVVASVPALLGAVGWLVLRQAPGPEPSARQGQPLASVRPGGFACHYARRGGRLFAGHSASEPLVLLNAGGEPVAEVQCLLTYHGHPPGPDRRTLRRAHAVRRRRTATRGRRRGRRKSGPADLGPAAGVTGSAWRALPPTLDPQVAHLITVLRELKDRSGLSLNTLAAETAHGRSSWNRYLNGMALPPRSAVEMLGRLAGEPPERLVALWRQAEARYSGRDAGPAPAGGSVEAAPRDDASPSPAVDRSGRTGWSIAGRRFPLAVIAVIAMAAVLAAFAWAGFRLLDPRGTVSSVGLEPGPFSPVPLTVGCRSVSARDRKPRPWPVTWTRPRTPP</sequence>
<dbReference type="PATRIC" id="fig|1003195.29.peg.7479"/>
<evidence type="ECO:0000256" key="2">
    <source>
        <dbReference type="SAM" id="Phobius"/>
    </source>
</evidence>
<feature type="compositionally biased region" description="Basic residues" evidence="1">
    <location>
        <begin position="88"/>
        <end position="100"/>
    </location>
</feature>
<dbReference type="SMART" id="SM00530">
    <property type="entry name" value="HTH_XRE"/>
    <property type="match status" value="2"/>
</dbReference>
<dbReference type="Proteomes" id="UP000007842">
    <property type="component" value="Plasmid pSCATT"/>
</dbReference>
<dbReference type="InterPro" id="IPR010982">
    <property type="entry name" value="Lambda_DNA-bd_dom_sf"/>
</dbReference>
<organism evidence="4 5">
    <name type="scientific">Streptantibioticus cattleyicolor (strain ATCC 35852 / DSM 46488 / JCM 4925 / NBRC 14057 / NRRL 8057)</name>
    <name type="common">Streptomyces cattleya</name>
    <dbReference type="NCBI Taxonomy" id="1003195"/>
    <lineage>
        <taxon>Bacteria</taxon>
        <taxon>Bacillati</taxon>
        <taxon>Actinomycetota</taxon>
        <taxon>Actinomycetes</taxon>
        <taxon>Kitasatosporales</taxon>
        <taxon>Streptomycetaceae</taxon>
        <taxon>Streptantibioticus</taxon>
    </lineage>
</organism>
<feature type="compositionally biased region" description="Basic and acidic residues" evidence="1">
    <location>
        <begin position="101"/>
        <end position="110"/>
    </location>
</feature>
<keyword evidence="4" id="KW-0614">Plasmid</keyword>
<dbReference type="SUPFAM" id="SSF47413">
    <property type="entry name" value="lambda repressor-like DNA-binding domains"/>
    <property type="match status" value="1"/>
</dbReference>